<reference evidence="4 5" key="1">
    <citation type="submission" date="2016-10" db="EMBL/GenBank/DDBJ databases">
        <authorList>
            <person name="de Groot N.N."/>
        </authorList>
    </citation>
    <scope>NUCLEOTIDE SEQUENCE [LARGE SCALE GENOMIC DNA]</scope>
    <source>
        <strain evidence="4 5">B25</strain>
    </source>
</reference>
<dbReference type="EMBL" id="FOFU01000006">
    <property type="protein sequence ID" value="SEQ58069.1"/>
    <property type="molecule type" value="Genomic_DNA"/>
</dbReference>
<evidence type="ECO:0000256" key="1">
    <source>
        <dbReference type="ARBA" id="ARBA00022679"/>
    </source>
</evidence>
<evidence type="ECO:0000256" key="2">
    <source>
        <dbReference type="ARBA" id="ARBA00023315"/>
    </source>
</evidence>
<dbReference type="AlphaFoldDB" id="A0A1H9H6X0"/>
<dbReference type="CDD" id="cd04301">
    <property type="entry name" value="NAT_SF"/>
    <property type="match status" value="1"/>
</dbReference>
<dbReference type="RefSeq" id="WP_256210400.1">
    <property type="nucleotide sequence ID" value="NZ_FOFU01000006.1"/>
</dbReference>
<evidence type="ECO:0000313" key="4">
    <source>
        <dbReference type="EMBL" id="SEQ58069.1"/>
    </source>
</evidence>
<keyword evidence="1 4" id="KW-0808">Transferase</keyword>
<dbReference type="PANTHER" id="PTHR43420">
    <property type="entry name" value="ACETYLTRANSFERASE"/>
    <property type="match status" value="1"/>
</dbReference>
<dbReference type="Pfam" id="PF00583">
    <property type="entry name" value="Acetyltransf_1"/>
    <property type="match status" value="1"/>
</dbReference>
<dbReference type="InterPro" id="IPR016181">
    <property type="entry name" value="Acyl_CoA_acyltransferase"/>
</dbReference>
<dbReference type="SUPFAM" id="SSF55729">
    <property type="entry name" value="Acyl-CoA N-acyltransferases (Nat)"/>
    <property type="match status" value="1"/>
</dbReference>
<keyword evidence="2" id="KW-0012">Acyltransferase</keyword>
<protein>
    <submittedName>
        <fullName evidence="4">Acetyltransferase (GNAT) family protein</fullName>
    </submittedName>
</protein>
<dbReference type="Gene3D" id="3.40.630.30">
    <property type="match status" value="1"/>
</dbReference>
<dbReference type="PROSITE" id="PS51186">
    <property type="entry name" value="GNAT"/>
    <property type="match status" value="1"/>
</dbReference>
<organism evidence="4 5">
    <name type="scientific">Treponema bryantii</name>
    <dbReference type="NCBI Taxonomy" id="163"/>
    <lineage>
        <taxon>Bacteria</taxon>
        <taxon>Pseudomonadati</taxon>
        <taxon>Spirochaetota</taxon>
        <taxon>Spirochaetia</taxon>
        <taxon>Spirochaetales</taxon>
        <taxon>Treponemataceae</taxon>
        <taxon>Treponema</taxon>
    </lineage>
</organism>
<dbReference type="GO" id="GO:0016747">
    <property type="term" value="F:acyltransferase activity, transferring groups other than amino-acyl groups"/>
    <property type="evidence" value="ECO:0007669"/>
    <property type="project" value="InterPro"/>
</dbReference>
<sequence>MEYYKAQLNQLDEIYSLYSNAINTMETAGIHQWDEIYPDKQILAEDIEKQQMYVGIKDQKIAVCFVLSEECDEEYINGKWNWPDAKFNVIHRLCVNPAFQNQGIAAKTLKYIENLCKSEGYESIRLDCYTLNPYSQKLYNKAGYSVTGYADWRKGRFELREKRLSE</sequence>
<gene>
    <name evidence="4" type="ORF">SAMN04487977_10672</name>
</gene>
<name>A0A1H9H6X0_9SPIR</name>
<accession>A0A1H9H6X0</accession>
<feature type="domain" description="N-acetyltransferase" evidence="3">
    <location>
        <begin position="1"/>
        <end position="166"/>
    </location>
</feature>
<evidence type="ECO:0000259" key="3">
    <source>
        <dbReference type="PROSITE" id="PS51186"/>
    </source>
</evidence>
<dbReference type="InterPro" id="IPR000182">
    <property type="entry name" value="GNAT_dom"/>
</dbReference>
<proteinExistence type="predicted"/>
<evidence type="ECO:0000313" key="5">
    <source>
        <dbReference type="Proteomes" id="UP000182360"/>
    </source>
</evidence>
<dbReference type="InterPro" id="IPR050680">
    <property type="entry name" value="YpeA/RimI_acetyltransf"/>
</dbReference>
<dbReference type="Proteomes" id="UP000182360">
    <property type="component" value="Unassembled WGS sequence"/>
</dbReference>
<dbReference type="STRING" id="163.SAMN04487775_101164"/>
<keyword evidence="5" id="KW-1185">Reference proteome</keyword>